<gene>
    <name evidence="1" type="ORF">LCGC14_1116940</name>
</gene>
<accession>A0A0F9MT07</accession>
<dbReference type="AlphaFoldDB" id="A0A0F9MT07"/>
<protein>
    <submittedName>
        <fullName evidence="1">Uncharacterized protein</fullName>
    </submittedName>
</protein>
<proteinExistence type="predicted"/>
<reference evidence="1" key="1">
    <citation type="journal article" date="2015" name="Nature">
        <title>Complex archaea that bridge the gap between prokaryotes and eukaryotes.</title>
        <authorList>
            <person name="Spang A."/>
            <person name="Saw J.H."/>
            <person name="Jorgensen S.L."/>
            <person name="Zaremba-Niedzwiedzka K."/>
            <person name="Martijn J."/>
            <person name="Lind A.E."/>
            <person name="van Eijk R."/>
            <person name="Schleper C."/>
            <person name="Guy L."/>
            <person name="Ettema T.J."/>
        </authorList>
    </citation>
    <scope>NUCLEOTIDE SEQUENCE</scope>
</reference>
<organism evidence="1">
    <name type="scientific">marine sediment metagenome</name>
    <dbReference type="NCBI Taxonomy" id="412755"/>
    <lineage>
        <taxon>unclassified sequences</taxon>
        <taxon>metagenomes</taxon>
        <taxon>ecological metagenomes</taxon>
    </lineage>
</organism>
<name>A0A0F9MT07_9ZZZZ</name>
<evidence type="ECO:0000313" key="1">
    <source>
        <dbReference type="EMBL" id="KKN02522.1"/>
    </source>
</evidence>
<comment type="caution">
    <text evidence="1">The sequence shown here is derived from an EMBL/GenBank/DDBJ whole genome shotgun (WGS) entry which is preliminary data.</text>
</comment>
<dbReference type="EMBL" id="LAZR01005140">
    <property type="protein sequence ID" value="KKN02522.1"/>
    <property type="molecule type" value="Genomic_DNA"/>
</dbReference>
<sequence length="68" mass="7800">MMVVDGHFTQGDSMVPEGWSIDPGLTDETSFLYPSWWNDLLGNWPSLCGLQAETYDQYYKEFSGELNE</sequence>